<comment type="caution">
    <text evidence="1">The sequence shown here is derived from an EMBL/GenBank/DDBJ whole genome shotgun (WGS) entry which is preliminary data.</text>
</comment>
<accession>A0ABQ3BUV6</accession>
<gene>
    <name evidence="1" type="ORF">GCM10008088_13700</name>
</gene>
<dbReference type="Proteomes" id="UP000615593">
    <property type="component" value="Unassembled WGS sequence"/>
</dbReference>
<protein>
    <submittedName>
        <fullName evidence="1">Uncharacterized protein</fullName>
    </submittedName>
</protein>
<keyword evidence="2" id="KW-1185">Reference proteome</keyword>
<dbReference type="EMBL" id="BMWY01000003">
    <property type="protein sequence ID" value="GGZ53275.1"/>
    <property type="molecule type" value="Genomic_DNA"/>
</dbReference>
<evidence type="ECO:0000313" key="2">
    <source>
        <dbReference type="Proteomes" id="UP000615593"/>
    </source>
</evidence>
<name>A0ABQ3BUV6_9FLAO</name>
<sequence length="65" mass="7268">MKTQNNLTKPTQKLVNTNTRKPKISSISIFNSTSISQSHPELVEGSTNTVYIILYTTPKKLPTPH</sequence>
<organism evidence="1 2">
    <name type="scientific">Mesonia mobilis</name>
    <dbReference type="NCBI Taxonomy" id="369791"/>
    <lineage>
        <taxon>Bacteria</taxon>
        <taxon>Pseudomonadati</taxon>
        <taxon>Bacteroidota</taxon>
        <taxon>Flavobacteriia</taxon>
        <taxon>Flavobacteriales</taxon>
        <taxon>Flavobacteriaceae</taxon>
        <taxon>Mesonia</taxon>
    </lineage>
</organism>
<reference evidence="2" key="1">
    <citation type="journal article" date="2019" name="Int. J. Syst. Evol. Microbiol.">
        <title>The Global Catalogue of Microorganisms (GCM) 10K type strain sequencing project: providing services to taxonomists for standard genome sequencing and annotation.</title>
        <authorList>
            <consortium name="The Broad Institute Genomics Platform"/>
            <consortium name="The Broad Institute Genome Sequencing Center for Infectious Disease"/>
            <person name="Wu L."/>
            <person name="Ma J."/>
        </authorList>
    </citation>
    <scope>NUCLEOTIDE SEQUENCE [LARGE SCALE GENOMIC DNA]</scope>
    <source>
        <strain evidence="2">KCTC 12708</strain>
    </source>
</reference>
<evidence type="ECO:0000313" key="1">
    <source>
        <dbReference type="EMBL" id="GGZ53275.1"/>
    </source>
</evidence>
<proteinExistence type="predicted"/>